<dbReference type="HAMAP" id="MF_01965">
    <property type="entry name" value="NADHX_dehydratase"/>
    <property type="match status" value="1"/>
</dbReference>
<gene>
    <name evidence="23" type="primary">nnr_7</name>
    <name evidence="23" type="ORF">SDC9_17583</name>
</gene>
<dbReference type="NCBIfam" id="TIGR00196">
    <property type="entry name" value="yjeF_cterm"/>
    <property type="match status" value="1"/>
</dbReference>
<dbReference type="PROSITE" id="PS51383">
    <property type="entry name" value="YJEF_C_3"/>
    <property type="match status" value="1"/>
</dbReference>
<dbReference type="Pfam" id="PF01256">
    <property type="entry name" value="Carb_kinase"/>
    <property type="match status" value="1"/>
</dbReference>
<dbReference type="PROSITE" id="PS01050">
    <property type="entry name" value="YJEF_C_2"/>
    <property type="match status" value="1"/>
</dbReference>
<comment type="catalytic activity">
    <reaction evidence="1">
        <text>(6R)-NADHX = (6S)-NADHX</text>
        <dbReference type="Rhea" id="RHEA:32215"/>
        <dbReference type="ChEBI" id="CHEBI:64074"/>
        <dbReference type="ChEBI" id="CHEBI:64075"/>
        <dbReference type="EC" id="5.1.99.6"/>
    </reaction>
</comment>
<dbReference type="InterPro" id="IPR000631">
    <property type="entry name" value="CARKD"/>
</dbReference>
<keyword evidence="13" id="KW-0520">NAD</keyword>
<dbReference type="GO" id="GO:0046872">
    <property type="term" value="F:metal ion binding"/>
    <property type="evidence" value="ECO:0007669"/>
    <property type="project" value="UniProtKB-KW"/>
</dbReference>
<evidence type="ECO:0000256" key="14">
    <source>
        <dbReference type="ARBA" id="ARBA00023235"/>
    </source>
</evidence>
<dbReference type="SUPFAM" id="SSF64153">
    <property type="entry name" value="YjeF N-terminal domain-like"/>
    <property type="match status" value="1"/>
</dbReference>
<evidence type="ECO:0000256" key="2">
    <source>
        <dbReference type="ARBA" id="ARBA00000909"/>
    </source>
</evidence>
<evidence type="ECO:0000313" key="23">
    <source>
        <dbReference type="EMBL" id="MPL71805.1"/>
    </source>
</evidence>
<evidence type="ECO:0000256" key="12">
    <source>
        <dbReference type="ARBA" id="ARBA00022958"/>
    </source>
</evidence>
<dbReference type="PROSITE" id="PS51385">
    <property type="entry name" value="YJEF_N"/>
    <property type="match status" value="1"/>
</dbReference>
<evidence type="ECO:0000256" key="19">
    <source>
        <dbReference type="ARBA" id="ARBA00048238"/>
    </source>
</evidence>
<reference evidence="23" key="1">
    <citation type="submission" date="2019-08" db="EMBL/GenBank/DDBJ databases">
        <authorList>
            <person name="Kucharzyk K."/>
            <person name="Murdoch R.W."/>
            <person name="Higgins S."/>
            <person name="Loffler F."/>
        </authorList>
    </citation>
    <scope>NUCLEOTIDE SEQUENCE</scope>
</reference>
<dbReference type="InterPro" id="IPR029056">
    <property type="entry name" value="Ribokinase-like"/>
</dbReference>
<evidence type="ECO:0000256" key="13">
    <source>
        <dbReference type="ARBA" id="ARBA00023027"/>
    </source>
</evidence>
<dbReference type="InterPro" id="IPR036652">
    <property type="entry name" value="YjeF_N_dom_sf"/>
</dbReference>
<evidence type="ECO:0000256" key="3">
    <source>
        <dbReference type="ARBA" id="ARBA00001958"/>
    </source>
</evidence>
<dbReference type="GO" id="GO:0052856">
    <property type="term" value="F:NAD(P)HX epimerase activity"/>
    <property type="evidence" value="ECO:0007669"/>
    <property type="project" value="UniProtKB-EC"/>
</dbReference>
<comment type="catalytic activity">
    <reaction evidence="19">
        <text>(6S)-NADHX + ADP = AMP + phosphate + NADH + H(+)</text>
        <dbReference type="Rhea" id="RHEA:32223"/>
        <dbReference type="ChEBI" id="CHEBI:15378"/>
        <dbReference type="ChEBI" id="CHEBI:43474"/>
        <dbReference type="ChEBI" id="CHEBI:57945"/>
        <dbReference type="ChEBI" id="CHEBI:64074"/>
        <dbReference type="ChEBI" id="CHEBI:456215"/>
        <dbReference type="ChEBI" id="CHEBI:456216"/>
        <dbReference type="EC" id="4.2.1.136"/>
    </reaction>
</comment>
<dbReference type="PIRSF" id="PIRSF017184">
    <property type="entry name" value="Nnr"/>
    <property type="match status" value="1"/>
</dbReference>
<feature type="domain" description="YjeF N-terminal" evidence="22">
    <location>
        <begin position="36"/>
        <end position="252"/>
    </location>
</feature>
<dbReference type="SUPFAM" id="SSF53613">
    <property type="entry name" value="Ribokinase-like"/>
    <property type="match status" value="1"/>
</dbReference>
<dbReference type="InterPro" id="IPR004443">
    <property type="entry name" value="YjeF_N_dom"/>
</dbReference>
<dbReference type="GO" id="GO:0052855">
    <property type="term" value="F:ADP-dependent NAD(P)H-hydrate dehydratase activity"/>
    <property type="evidence" value="ECO:0007669"/>
    <property type="project" value="UniProtKB-EC"/>
</dbReference>
<evidence type="ECO:0000256" key="7">
    <source>
        <dbReference type="ARBA" id="ARBA00013129"/>
    </source>
</evidence>
<evidence type="ECO:0000256" key="15">
    <source>
        <dbReference type="ARBA" id="ARBA00023239"/>
    </source>
</evidence>
<keyword evidence="9" id="KW-0547">Nucleotide-binding</keyword>
<dbReference type="AlphaFoldDB" id="A0A644TXX6"/>
<keyword evidence="8" id="KW-0479">Metal-binding</keyword>
<evidence type="ECO:0000256" key="17">
    <source>
        <dbReference type="ARBA" id="ARBA00025153"/>
    </source>
</evidence>
<comment type="catalytic activity">
    <reaction evidence="20">
        <text>(6S)-NADPHX + ADP = AMP + phosphate + NADPH + H(+)</text>
        <dbReference type="Rhea" id="RHEA:32235"/>
        <dbReference type="ChEBI" id="CHEBI:15378"/>
        <dbReference type="ChEBI" id="CHEBI:43474"/>
        <dbReference type="ChEBI" id="CHEBI:57783"/>
        <dbReference type="ChEBI" id="CHEBI:64076"/>
        <dbReference type="ChEBI" id="CHEBI:456215"/>
        <dbReference type="ChEBI" id="CHEBI:456216"/>
        <dbReference type="EC" id="4.2.1.136"/>
    </reaction>
</comment>
<evidence type="ECO:0000256" key="20">
    <source>
        <dbReference type="ARBA" id="ARBA00049209"/>
    </source>
</evidence>
<dbReference type="PANTHER" id="PTHR12592:SF0">
    <property type="entry name" value="ATP-DEPENDENT (S)-NAD(P)H-HYDRATE DEHYDRATASE"/>
    <property type="match status" value="1"/>
</dbReference>
<comment type="caution">
    <text evidence="23">The sequence shown here is derived from an EMBL/GenBank/DDBJ whole genome shotgun (WGS) entry which is preliminary data.</text>
</comment>
<dbReference type="Gene3D" id="3.40.1190.20">
    <property type="match status" value="1"/>
</dbReference>
<comment type="cofactor">
    <cofactor evidence="3">
        <name>K(+)</name>
        <dbReference type="ChEBI" id="CHEBI:29103"/>
    </cofactor>
</comment>
<evidence type="ECO:0000256" key="9">
    <source>
        <dbReference type="ARBA" id="ARBA00022741"/>
    </source>
</evidence>
<dbReference type="EMBL" id="VSSQ01000061">
    <property type="protein sequence ID" value="MPL71805.1"/>
    <property type="molecule type" value="Genomic_DNA"/>
</dbReference>
<evidence type="ECO:0000256" key="5">
    <source>
        <dbReference type="ARBA" id="ARBA00009524"/>
    </source>
</evidence>
<sequence>MRLKHGEATSAKAVLSGFSIKIGGGGAMRVVSAQQMRELEERAVRDFGIPSLLLMENAALAVIQEVRQMLEDRHIQLLAGRATVFVGKGNNGGDGLAVARHLLILGMDITVYSFARAEEFKGDAALNYRLYQNTGGKLFTIEGEKQRRLVRISLAQADVIIDAIYGTGFRGALPSLIDEYVEEINRAQVPVVAVDIPSGVEADTGKVYRKAIMADATVTFGLPKLGHFLGVGPEYAGRVSVDPISIPERFLDDEKLTTSILTEDVCQYLPIRSLQGHKGTHGRGVLVAGSEGMTGAALLAGKAALRSGIGLLQMVVPRGLAEGIDLALTEATVWGAESEKALNGNAWPVIYERAEKAQALAIGPGLGQEPELLLVIEEVLRNLPLPVILDADALNVLAKEPGILGWRQGRGPLILTPHPGEMARLCGCTTEEVQANRLELAISKAVEWESIIVLKGAITIIAAPDGRAFLNPTGNPGLGTGGTGDVLTGSILAWLAQGVEPLAAACLGVYLHGKAADQLTGEFGLSGYTAGEVADQLPKARRSLENNH</sequence>
<evidence type="ECO:0000259" key="21">
    <source>
        <dbReference type="PROSITE" id="PS51383"/>
    </source>
</evidence>
<keyword evidence="14" id="KW-0413">Isomerase</keyword>
<dbReference type="InterPro" id="IPR030677">
    <property type="entry name" value="Nnr"/>
</dbReference>
<comment type="function">
    <text evidence="17">Bifunctional enzyme that catalyzes the epimerization of the S- and R-forms of NAD(P)HX and the dehydration of the S-form of NAD(P)HX at the expense of ADP, which is converted to AMP. This allows the repair of both epimers of NAD(P)HX, a damaged form of NAD(P)H that is a result of enzymatic or heat-dependent hydration.</text>
</comment>
<organism evidence="23">
    <name type="scientific">bioreactor metagenome</name>
    <dbReference type="NCBI Taxonomy" id="1076179"/>
    <lineage>
        <taxon>unclassified sequences</taxon>
        <taxon>metagenomes</taxon>
        <taxon>ecological metagenomes</taxon>
    </lineage>
</organism>
<keyword evidence="15" id="KW-0456">Lyase</keyword>
<accession>A0A644TXX6</accession>
<keyword evidence="11" id="KW-0521">NADP</keyword>
<keyword evidence="12" id="KW-0630">Potassium</keyword>
<evidence type="ECO:0000256" key="11">
    <source>
        <dbReference type="ARBA" id="ARBA00022857"/>
    </source>
</evidence>
<comment type="similarity">
    <text evidence="4">In the N-terminal section; belongs to the NnrE/AIBP family.</text>
</comment>
<dbReference type="Gene3D" id="3.40.50.10260">
    <property type="entry name" value="YjeF N-terminal domain"/>
    <property type="match status" value="1"/>
</dbReference>
<proteinExistence type="inferred from homology"/>
<dbReference type="NCBIfam" id="TIGR00197">
    <property type="entry name" value="yjeF_nterm"/>
    <property type="match status" value="1"/>
</dbReference>
<comment type="catalytic activity">
    <reaction evidence="2">
        <text>(6R)-NADPHX = (6S)-NADPHX</text>
        <dbReference type="Rhea" id="RHEA:32227"/>
        <dbReference type="ChEBI" id="CHEBI:64076"/>
        <dbReference type="ChEBI" id="CHEBI:64077"/>
        <dbReference type="EC" id="5.1.99.6"/>
    </reaction>
</comment>
<evidence type="ECO:0000256" key="10">
    <source>
        <dbReference type="ARBA" id="ARBA00022840"/>
    </source>
</evidence>
<dbReference type="HAMAP" id="MF_01966">
    <property type="entry name" value="NADHX_epimerase"/>
    <property type="match status" value="1"/>
</dbReference>
<evidence type="ECO:0000256" key="6">
    <source>
        <dbReference type="ARBA" id="ARBA00012228"/>
    </source>
</evidence>
<feature type="domain" description="YjeF C-terminal" evidence="21">
    <location>
        <begin position="261"/>
        <end position="544"/>
    </location>
</feature>
<keyword evidence="16" id="KW-0511">Multifunctional enzyme</keyword>
<dbReference type="PANTHER" id="PTHR12592">
    <property type="entry name" value="ATP-DEPENDENT (S)-NAD(P)H-HYDRATE DEHYDRATASE FAMILY MEMBER"/>
    <property type="match status" value="1"/>
</dbReference>
<evidence type="ECO:0000259" key="22">
    <source>
        <dbReference type="PROSITE" id="PS51385"/>
    </source>
</evidence>
<keyword evidence="10" id="KW-0067">ATP-binding</keyword>
<evidence type="ECO:0000256" key="4">
    <source>
        <dbReference type="ARBA" id="ARBA00006001"/>
    </source>
</evidence>
<dbReference type="GO" id="GO:0110051">
    <property type="term" value="P:metabolite repair"/>
    <property type="evidence" value="ECO:0007669"/>
    <property type="project" value="TreeGrafter"/>
</dbReference>
<evidence type="ECO:0000256" key="16">
    <source>
        <dbReference type="ARBA" id="ARBA00023268"/>
    </source>
</evidence>
<dbReference type="GO" id="GO:0005524">
    <property type="term" value="F:ATP binding"/>
    <property type="evidence" value="ECO:0007669"/>
    <property type="project" value="UniProtKB-KW"/>
</dbReference>
<name>A0A644TXX6_9ZZZZ</name>
<dbReference type="CDD" id="cd01171">
    <property type="entry name" value="YXKO-related"/>
    <property type="match status" value="1"/>
</dbReference>
<comment type="similarity">
    <text evidence="5">In the C-terminal section; belongs to the NnrD/CARKD family.</text>
</comment>
<protein>
    <recommendedName>
        <fullName evidence="18">Nicotinamide nucleotide repair protein</fullName>
        <ecNumber evidence="7">4.2.1.136</ecNumber>
        <ecNumber evidence="6">5.1.99.6</ecNumber>
    </recommendedName>
</protein>
<dbReference type="EC" id="4.2.1.136" evidence="7"/>
<evidence type="ECO:0000256" key="8">
    <source>
        <dbReference type="ARBA" id="ARBA00022723"/>
    </source>
</evidence>
<dbReference type="InterPro" id="IPR017953">
    <property type="entry name" value="Carbohydrate_kinase_pred_CS"/>
</dbReference>
<evidence type="ECO:0000256" key="1">
    <source>
        <dbReference type="ARBA" id="ARBA00000013"/>
    </source>
</evidence>
<dbReference type="Pfam" id="PF03853">
    <property type="entry name" value="YjeF_N"/>
    <property type="match status" value="1"/>
</dbReference>
<dbReference type="EC" id="5.1.99.6" evidence="6"/>
<evidence type="ECO:0000256" key="18">
    <source>
        <dbReference type="ARBA" id="ARBA00032624"/>
    </source>
</evidence>